<feature type="compositionally biased region" description="Polar residues" evidence="3">
    <location>
        <begin position="422"/>
        <end position="437"/>
    </location>
</feature>
<sequence length="603" mass="66402">MSETFLPVFTAPESDAVVHGREASSTPASLIDFDSVSAGFCTVLHMHQPSIPCGKDGTVISNLQYMFEHPEVQDAHNAGPFLDCYGRMGDIIPRLIRQGHNPRVSLDYSGTLLWGLQQMHATNNGVFDKLKRIANDPQYIPHVEWLGTFWAHAVAGSVPVPDIEMQIVSWKHHFASIFGAEAMQRVKGFSPPEMQLPNQPDTLYELVRSLNKHGYKYMLVQEHTIETIPADADDQATHIRTPHLPHVLVAQNSAGEEERIVVLVKTQGSDTKLVGQMQPYYEAKTLSCMEVGGVSIPPLVTQIADGENGGVMMNEFPSAFDRAWEDIRDNKAYVGINGSEYLRYIFSKGVSMTDLPLCQAKGQAKLWAYVGKIGKEKVPDTESHESVDGSKTTEGATTVSEQKGAATGLLGYVSGMIWGNSDEPTGTDSAQQDTQTPDIIDDGGGRKTGSNQSSAIYSRHGLDSGLSADECREAVTQAIKALSESDHEFHMEGASWTNERSWVNGYQNVTGPMHELSAKFHSRVSEFNAEHGDATLEKDERYQMAMLYVMLLQCSCFRYWGQGDWPNYARELFRRGVLVLEKPFGTPIDVVGFSAAGGQVTES</sequence>
<evidence type="ECO:0000256" key="3">
    <source>
        <dbReference type="SAM" id="MobiDB-lite"/>
    </source>
</evidence>
<proteinExistence type="inferred from homology"/>
<keyword evidence="6" id="KW-1185">Reference proteome</keyword>
<dbReference type="GeneID" id="25910627"/>
<dbReference type="OrthoDB" id="5577083at2759"/>
<dbReference type="Proteomes" id="UP000054560">
    <property type="component" value="Unassembled WGS sequence"/>
</dbReference>
<feature type="compositionally biased region" description="Basic and acidic residues" evidence="3">
    <location>
        <begin position="378"/>
        <end position="388"/>
    </location>
</feature>
<evidence type="ECO:0000259" key="4">
    <source>
        <dbReference type="Pfam" id="PF03065"/>
    </source>
</evidence>
<dbReference type="InterPro" id="IPR052046">
    <property type="entry name" value="GH57_Enzymes"/>
</dbReference>
<feature type="region of interest" description="Disordered" evidence="3">
    <location>
        <begin position="420"/>
        <end position="454"/>
    </location>
</feature>
<protein>
    <recommendedName>
        <fullName evidence="4">Glycoside hydrolase family 57 N-terminal domain-containing protein</fullName>
    </recommendedName>
</protein>
<organism evidence="5 6">
    <name type="scientific">Sphaeroforma arctica JP610</name>
    <dbReference type="NCBI Taxonomy" id="667725"/>
    <lineage>
        <taxon>Eukaryota</taxon>
        <taxon>Ichthyosporea</taxon>
        <taxon>Ichthyophonida</taxon>
        <taxon>Sphaeroforma</taxon>
    </lineage>
</organism>
<feature type="compositionally biased region" description="Polar residues" evidence="3">
    <location>
        <begin position="389"/>
        <end position="401"/>
    </location>
</feature>
<dbReference type="InterPro" id="IPR011330">
    <property type="entry name" value="Glyco_hydro/deAcase_b/a-brl"/>
</dbReference>
<evidence type="ECO:0000313" key="5">
    <source>
        <dbReference type="EMBL" id="KNC77418.1"/>
    </source>
</evidence>
<reference evidence="5 6" key="1">
    <citation type="submission" date="2011-02" db="EMBL/GenBank/DDBJ databases">
        <title>The Genome Sequence of Sphaeroforma arctica JP610.</title>
        <authorList>
            <consortium name="The Broad Institute Genome Sequencing Platform"/>
            <person name="Russ C."/>
            <person name="Cuomo C."/>
            <person name="Young S.K."/>
            <person name="Zeng Q."/>
            <person name="Gargeya S."/>
            <person name="Alvarado L."/>
            <person name="Berlin A."/>
            <person name="Chapman S.B."/>
            <person name="Chen Z."/>
            <person name="Freedman E."/>
            <person name="Gellesch M."/>
            <person name="Goldberg J."/>
            <person name="Griggs A."/>
            <person name="Gujja S."/>
            <person name="Heilman E."/>
            <person name="Heiman D."/>
            <person name="Howarth C."/>
            <person name="Mehta T."/>
            <person name="Neiman D."/>
            <person name="Pearson M."/>
            <person name="Roberts A."/>
            <person name="Saif S."/>
            <person name="Shea T."/>
            <person name="Shenoy N."/>
            <person name="Sisk P."/>
            <person name="Stolte C."/>
            <person name="Sykes S."/>
            <person name="White J."/>
            <person name="Yandava C."/>
            <person name="Burger G."/>
            <person name="Gray M.W."/>
            <person name="Holland P.W.H."/>
            <person name="King N."/>
            <person name="Lang F.B.F."/>
            <person name="Roger A.J."/>
            <person name="Ruiz-Trillo I."/>
            <person name="Haas B."/>
            <person name="Nusbaum C."/>
            <person name="Birren B."/>
        </authorList>
    </citation>
    <scope>NUCLEOTIDE SEQUENCE [LARGE SCALE GENOMIC DNA]</scope>
    <source>
        <strain evidence="5 6">JP610</strain>
    </source>
</reference>
<dbReference type="GO" id="GO:0003824">
    <property type="term" value="F:catalytic activity"/>
    <property type="evidence" value="ECO:0007669"/>
    <property type="project" value="InterPro"/>
</dbReference>
<dbReference type="PANTHER" id="PTHR36306:SF5">
    <property type="entry name" value="SLR1535 PROTEIN"/>
    <property type="match status" value="1"/>
</dbReference>
<dbReference type="RefSeq" id="XP_014151320.1">
    <property type="nucleotide sequence ID" value="XM_014295845.1"/>
</dbReference>
<dbReference type="EMBL" id="KQ242738">
    <property type="protein sequence ID" value="KNC77418.1"/>
    <property type="molecule type" value="Genomic_DNA"/>
</dbReference>
<evidence type="ECO:0000256" key="2">
    <source>
        <dbReference type="ARBA" id="ARBA00023277"/>
    </source>
</evidence>
<comment type="similarity">
    <text evidence="1">Belongs to the glycosyl hydrolase 57 family.</text>
</comment>
<keyword evidence="2" id="KW-0119">Carbohydrate metabolism</keyword>
<dbReference type="SUPFAM" id="SSF88713">
    <property type="entry name" value="Glycoside hydrolase/deacetylase"/>
    <property type="match status" value="1"/>
</dbReference>
<dbReference type="GO" id="GO:0005975">
    <property type="term" value="P:carbohydrate metabolic process"/>
    <property type="evidence" value="ECO:0007669"/>
    <property type="project" value="InterPro"/>
</dbReference>
<gene>
    <name evidence="5" type="ORF">SARC_10123</name>
</gene>
<dbReference type="InterPro" id="IPR004300">
    <property type="entry name" value="Glyco_hydro_57_N"/>
</dbReference>
<accession>A0A0L0FN03</accession>
<dbReference type="Pfam" id="PF03065">
    <property type="entry name" value="Glyco_hydro_57"/>
    <property type="match status" value="1"/>
</dbReference>
<evidence type="ECO:0000256" key="1">
    <source>
        <dbReference type="ARBA" id="ARBA00006821"/>
    </source>
</evidence>
<feature type="region of interest" description="Disordered" evidence="3">
    <location>
        <begin position="378"/>
        <end position="401"/>
    </location>
</feature>
<evidence type="ECO:0000313" key="6">
    <source>
        <dbReference type="Proteomes" id="UP000054560"/>
    </source>
</evidence>
<dbReference type="PANTHER" id="PTHR36306">
    <property type="entry name" value="ALPHA-AMYLASE-RELATED-RELATED"/>
    <property type="match status" value="1"/>
</dbReference>
<dbReference type="AlphaFoldDB" id="A0A0L0FN03"/>
<dbReference type="Gene3D" id="3.20.110.20">
    <property type="match status" value="1"/>
</dbReference>
<name>A0A0L0FN03_9EUKA</name>
<feature type="domain" description="Glycoside hydrolase family 57 N-terminal" evidence="4">
    <location>
        <begin position="83"/>
        <end position="223"/>
    </location>
</feature>